<feature type="region of interest" description="Disordered" evidence="6">
    <location>
        <begin position="842"/>
        <end position="868"/>
    </location>
</feature>
<keyword evidence="3 7" id="KW-1133">Transmembrane helix</keyword>
<dbReference type="InterPro" id="IPR039306">
    <property type="entry name" value="MYOB"/>
</dbReference>
<evidence type="ECO:0000313" key="9">
    <source>
        <dbReference type="EMBL" id="KAJ4955876.1"/>
    </source>
</evidence>
<feature type="coiled-coil region" evidence="5">
    <location>
        <begin position="716"/>
        <end position="817"/>
    </location>
</feature>
<reference evidence="9" key="1">
    <citation type="journal article" date="2023" name="Plant J.">
        <title>The genome of the king protea, Protea cynaroides.</title>
        <authorList>
            <person name="Chang J."/>
            <person name="Duong T.A."/>
            <person name="Schoeman C."/>
            <person name="Ma X."/>
            <person name="Roodt D."/>
            <person name="Barker N."/>
            <person name="Li Z."/>
            <person name="Van de Peer Y."/>
            <person name="Mizrachi E."/>
        </authorList>
    </citation>
    <scope>NUCLEOTIDE SEQUENCE</scope>
    <source>
        <tissue evidence="9">Young leaves</tissue>
    </source>
</reference>
<evidence type="ECO:0000256" key="1">
    <source>
        <dbReference type="ARBA" id="ARBA00004167"/>
    </source>
</evidence>
<sequence>MKLGENDLFPFDDQLLNSFFSWCGSSDEQEYWYLFSSGKLSSSLTQLGRCSRGFRTVLASAVLEWLLIFLLFVDAIFSYLVTKFSRYCELQIPCLLCSRLDHVLGDENPGFYRNLICGAHKLEISSLVLCHIHDKLADVHGVCEACLFSFATENKSNTETYRLLVGKLGLDPECCVDEDPLLNDPTPDSSRTRTCSCCNNSWAMRSSVRRFPQTKLIAPEVGELDVLSPGPAANSDFQYQGGMQKIREKPSGLLRASHQSSRSVDPLSHIGYTELKITSDTESEVPFSDDDDASTLACEPDDLKEDLISQHVQLDNHQISPEIFPQKMSDDLILEYMIHEASTSEHTVLVPPMQLEVDKPHDVTYSTSDIAIGHGLEELNWHQVEQRVNPSAPCELISLDDVPASTSAMEAPVEVLGDNLDAMGASDTGHTSIMESGFTTTVGLDLKPCQVSNDPSPPLPNSLSDAYKLVVANMGSQASGQFAEQLSGKHSARVSEGLKLLPSQIYAVRGLEVAVNVTSPKVHGDGDDLKTSDSSSSIRVQILQKKISLERNGSGFESLDGSIVSESGDVCRPGSGLTTTVDLDLKKCQVSNDSSPRLPNSLSDAYKLVVGNMGSQASGQLAEQLSGKQSARVSEDLKLLLSQISAVRGLELSVNDTSPKVHGDSDDLKTSDSSSSIGVQILQKKISLERNESGFESLDGSIVSEIEGENVIDRLKRQVEYDRKSLSALYKELEEERNAAAVAANQALAMITRLQEEKATLNMEALQYLRMMEEQAEYDVEALQKANDLLSEREKEIQDLEAELECYREKFRDESMLEKVQEATSDLREVDMRMELSEPNGIETDANIPYYSPNTGESESSDKPEGTNDMNVLKNSVLDIEDERLYISQCLKKLEKRLHLFSNNWVYVDLSNGVSSGKDEHEVDDLEEIHQNELAQGASDLVDDDFLVQKGALLPKGNSPAEERHNPPVLDPLSDDEEKHHIDCDRPGSAMDGGVYDFDSIGNEVSELNERLLTLEADRNFLEHAINSLRNGDEGLKFIQEIAQHLCELRKIGIRRRKLAVA</sequence>
<comment type="subcellular location">
    <subcellularLocation>
        <location evidence="1">Membrane</location>
        <topology evidence="1">Single-pass membrane protein</topology>
    </subcellularLocation>
</comment>
<dbReference type="Proteomes" id="UP001141806">
    <property type="component" value="Unassembled WGS sequence"/>
</dbReference>
<dbReference type="EMBL" id="JAMYWD010000011">
    <property type="protein sequence ID" value="KAJ4955876.1"/>
    <property type="molecule type" value="Genomic_DNA"/>
</dbReference>
<feature type="transmembrane region" description="Helical" evidence="7">
    <location>
        <begin position="57"/>
        <end position="81"/>
    </location>
</feature>
<evidence type="ECO:0000256" key="2">
    <source>
        <dbReference type="ARBA" id="ARBA00022692"/>
    </source>
</evidence>
<feature type="domain" description="GTD-binding" evidence="8">
    <location>
        <begin position="710"/>
        <end position="808"/>
    </location>
</feature>
<evidence type="ECO:0000256" key="7">
    <source>
        <dbReference type="SAM" id="Phobius"/>
    </source>
</evidence>
<evidence type="ECO:0000259" key="8">
    <source>
        <dbReference type="PROSITE" id="PS51775"/>
    </source>
</evidence>
<feature type="region of interest" description="Disordered" evidence="6">
    <location>
        <begin position="954"/>
        <end position="980"/>
    </location>
</feature>
<dbReference type="PANTHER" id="PTHR31448:SF32">
    <property type="entry name" value="MYOSIN-BINDING PROTEIN 1"/>
    <property type="match status" value="1"/>
</dbReference>
<evidence type="ECO:0000313" key="10">
    <source>
        <dbReference type="Proteomes" id="UP001141806"/>
    </source>
</evidence>
<dbReference type="InterPro" id="IPR007656">
    <property type="entry name" value="GTD-bd"/>
</dbReference>
<keyword evidence="5" id="KW-0175">Coiled coil</keyword>
<dbReference type="Pfam" id="PF04576">
    <property type="entry name" value="Zein-binding"/>
    <property type="match status" value="1"/>
</dbReference>
<dbReference type="PANTHER" id="PTHR31448">
    <property type="entry name" value="MYOSIN-BINDING PROTEIN 2"/>
    <property type="match status" value="1"/>
</dbReference>
<accession>A0A9Q0JXT8</accession>
<keyword evidence="4 7" id="KW-0472">Membrane</keyword>
<evidence type="ECO:0000256" key="4">
    <source>
        <dbReference type="ARBA" id="ARBA00023136"/>
    </source>
</evidence>
<comment type="caution">
    <text evidence="9">The sequence shown here is derived from an EMBL/GenBank/DDBJ whole genome shotgun (WGS) entry which is preliminary data.</text>
</comment>
<dbReference type="AlphaFoldDB" id="A0A9Q0JXT8"/>
<organism evidence="9 10">
    <name type="scientific">Protea cynaroides</name>
    <dbReference type="NCBI Taxonomy" id="273540"/>
    <lineage>
        <taxon>Eukaryota</taxon>
        <taxon>Viridiplantae</taxon>
        <taxon>Streptophyta</taxon>
        <taxon>Embryophyta</taxon>
        <taxon>Tracheophyta</taxon>
        <taxon>Spermatophyta</taxon>
        <taxon>Magnoliopsida</taxon>
        <taxon>Proteales</taxon>
        <taxon>Proteaceae</taxon>
        <taxon>Protea</taxon>
    </lineage>
</organism>
<dbReference type="PROSITE" id="PS51775">
    <property type="entry name" value="GTD_BINDING"/>
    <property type="match status" value="1"/>
</dbReference>
<evidence type="ECO:0000256" key="6">
    <source>
        <dbReference type="SAM" id="MobiDB-lite"/>
    </source>
</evidence>
<proteinExistence type="predicted"/>
<dbReference type="OrthoDB" id="1047602at2759"/>
<name>A0A9Q0JXT8_9MAGN</name>
<dbReference type="GO" id="GO:0080115">
    <property type="term" value="F:myosin XI tail binding"/>
    <property type="evidence" value="ECO:0007669"/>
    <property type="project" value="UniProtKB-ARBA"/>
</dbReference>
<evidence type="ECO:0000256" key="3">
    <source>
        <dbReference type="ARBA" id="ARBA00022989"/>
    </source>
</evidence>
<evidence type="ECO:0000256" key="5">
    <source>
        <dbReference type="SAM" id="Coils"/>
    </source>
</evidence>
<keyword evidence="10" id="KW-1185">Reference proteome</keyword>
<gene>
    <name evidence="9" type="ORF">NE237_012659</name>
</gene>
<protein>
    <recommendedName>
        <fullName evidence="8">GTD-binding domain-containing protein</fullName>
    </recommendedName>
</protein>
<dbReference type="GO" id="GO:0016020">
    <property type="term" value="C:membrane"/>
    <property type="evidence" value="ECO:0007669"/>
    <property type="project" value="UniProtKB-SubCell"/>
</dbReference>
<keyword evidence="2 7" id="KW-0812">Transmembrane</keyword>